<name>A0AB37LF35_BIFLN</name>
<evidence type="ECO:0000313" key="3">
    <source>
        <dbReference type="EMBL" id="RGL03419.1"/>
    </source>
</evidence>
<proteinExistence type="predicted"/>
<evidence type="ECO:0000313" key="4">
    <source>
        <dbReference type="Proteomes" id="UP000261186"/>
    </source>
</evidence>
<dbReference type="EMBL" id="QSRH01000004">
    <property type="protein sequence ID" value="RGL03419.1"/>
    <property type="molecule type" value="Genomic_DNA"/>
</dbReference>
<evidence type="ECO:0000256" key="1">
    <source>
        <dbReference type="SAM" id="MobiDB-lite"/>
    </source>
</evidence>
<feature type="region of interest" description="Disordered" evidence="1">
    <location>
        <begin position="96"/>
        <end position="132"/>
    </location>
</feature>
<evidence type="ECO:0000259" key="2">
    <source>
        <dbReference type="Pfam" id="PF01610"/>
    </source>
</evidence>
<dbReference type="Proteomes" id="UP000261186">
    <property type="component" value="Unassembled WGS sequence"/>
</dbReference>
<organism evidence="3 4">
    <name type="scientific">Bifidobacterium longum</name>
    <dbReference type="NCBI Taxonomy" id="216816"/>
    <lineage>
        <taxon>Bacteria</taxon>
        <taxon>Bacillati</taxon>
        <taxon>Actinomycetota</taxon>
        <taxon>Actinomycetes</taxon>
        <taxon>Bifidobacteriales</taxon>
        <taxon>Bifidobacteriaceae</taxon>
        <taxon>Bifidobacterium</taxon>
    </lineage>
</organism>
<comment type="caution">
    <text evidence="3">The sequence shown here is derived from an EMBL/GenBank/DDBJ whole genome shotgun (WGS) entry which is preliminary data.</text>
</comment>
<sequence length="132" mass="14899">MEVVQNGVSIHLWLKNEANLTELQLQTKRGLQRQRLKTARACQMRETLQDIYDTSADRVEAETGFKRLCSWMMRSRLEPMNTLASQFRRHWQDILATSTTGAPTRSSKDSTASSSTSRPVPGASAAWSTSPR</sequence>
<feature type="domain" description="Transposase IS204/IS1001/IS1096/IS1165 DDE" evidence="2">
    <location>
        <begin position="9"/>
        <end position="99"/>
    </location>
</feature>
<dbReference type="AlphaFoldDB" id="A0AB37LF35"/>
<accession>A0AB37LF35</accession>
<protein>
    <recommendedName>
        <fullName evidence="2">Transposase IS204/IS1001/IS1096/IS1165 DDE domain-containing protein</fullName>
    </recommendedName>
</protein>
<dbReference type="Pfam" id="PF01610">
    <property type="entry name" value="DDE_Tnp_ISL3"/>
    <property type="match status" value="1"/>
</dbReference>
<reference evidence="3 4" key="1">
    <citation type="submission" date="2018-08" db="EMBL/GenBank/DDBJ databases">
        <title>A genome reference for cultivated species of the human gut microbiota.</title>
        <authorList>
            <person name="Zou Y."/>
            <person name="Xue W."/>
            <person name="Luo G."/>
        </authorList>
    </citation>
    <scope>NUCLEOTIDE SEQUENCE [LARGE SCALE GENOMIC DNA]</scope>
    <source>
        <strain evidence="3 4">TF08-4AC</strain>
    </source>
</reference>
<dbReference type="InterPro" id="IPR002560">
    <property type="entry name" value="Transposase_DDE"/>
</dbReference>
<gene>
    <name evidence="3" type="ORF">DXC85_06355</name>
</gene>